<proteinExistence type="predicted"/>
<organism evidence="2 3">
    <name type="scientific">Rhamnusium bicolor</name>
    <dbReference type="NCBI Taxonomy" id="1586634"/>
    <lineage>
        <taxon>Eukaryota</taxon>
        <taxon>Metazoa</taxon>
        <taxon>Ecdysozoa</taxon>
        <taxon>Arthropoda</taxon>
        <taxon>Hexapoda</taxon>
        <taxon>Insecta</taxon>
        <taxon>Pterygota</taxon>
        <taxon>Neoptera</taxon>
        <taxon>Endopterygota</taxon>
        <taxon>Coleoptera</taxon>
        <taxon>Polyphaga</taxon>
        <taxon>Cucujiformia</taxon>
        <taxon>Chrysomeloidea</taxon>
        <taxon>Cerambycidae</taxon>
        <taxon>Lepturinae</taxon>
        <taxon>Rhagiini</taxon>
        <taxon>Rhamnusium</taxon>
    </lineage>
</organism>
<dbReference type="GO" id="GO:0016020">
    <property type="term" value="C:membrane"/>
    <property type="evidence" value="ECO:0007669"/>
    <property type="project" value="TreeGrafter"/>
</dbReference>
<dbReference type="Proteomes" id="UP001162156">
    <property type="component" value="Unassembled WGS sequence"/>
</dbReference>
<feature type="transmembrane region" description="Helical" evidence="1">
    <location>
        <begin position="45"/>
        <end position="68"/>
    </location>
</feature>
<dbReference type="AlphaFoldDB" id="A0AAV8X548"/>
<gene>
    <name evidence="2" type="ORF">NQ314_013791</name>
</gene>
<keyword evidence="3" id="KW-1185">Reference proteome</keyword>
<feature type="transmembrane region" description="Helical" evidence="1">
    <location>
        <begin position="130"/>
        <end position="156"/>
    </location>
</feature>
<keyword evidence="1" id="KW-1133">Transmembrane helix</keyword>
<keyword evidence="1" id="KW-0812">Transmembrane</keyword>
<accession>A0AAV8X548</accession>
<sequence length="185" mass="21039">MAWTSHQILLAVVMVITGSINTLSTNRRADGSEDVNELTKGNRNFNPLILFIPAMCDMTATSIMYIGLNLTYASSFQMFRGTIISIAFFNFAGISVTKELSATTRMVLDSIRTIVIWIFSLAFLGQKFHWLQLLGFLFLLIGMCLYNGITFSATFLKIRSFINRRRYSTMEEEIIDNRNAEDTEQ</sequence>
<feature type="transmembrane region" description="Helical" evidence="1">
    <location>
        <begin position="6"/>
        <end position="24"/>
    </location>
</feature>
<feature type="transmembrane region" description="Helical" evidence="1">
    <location>
        <begin position="106"/>
        <end position="124"/>
    </location>
</feature>
<keyword evidence="1" id="KW-0472">Membrane</keyword>
<dbReference type="PANTHER" id="PTHR13146">
    <property type="match status" value="1"/>
</dbReference>
<evidence type="ECO:0000256" key="1">
    <source>
        <dbReference type="SAM" id="Phobius"/>
    </source>
</evidence>
<dbReference type="SUPFAM" id="SSF103481">
    <property type="entry name" value="Multidrug resistance efflux transporter EmrE"/>
    <property type="match status" value="1"/>
</dbReference>
<dbReference type="InterPro" id="IPR037185">
    <property type="entry name" value="EmrE-like"/>
</dbReference>
<evidence type="ECO:0000313" key="3">
    <source>
        <dbReference type="Proteomes" id="UP001162156"/>
    </source>
</evidence>
<dbReference type="PANTHER" id="PTHR13146:SF0">
    <property type="entry name" value="SOLUTE CARRIER FAMILY 35 MEMBER F6"/>
    <property type="match status" value="1"/>
</dbReference>
<reference evidence="2" key="1">
    <citation type="journal article" date="2023" name="Insect Mol. Biol.">
        <title>Genome sequencing provides insights into the evolution of gene families encoding plant cell wall-degrading enzymes in longhorned beetles.</title>
        <authorList>
            <person name="Shin N.R."/>
            <person name="Okamura Y."/>
            <person name="Kirsch R."/>
            <person name="Pauchet Y."/>
        </authorList>
    </citation>
    <scope>NUCLEOTIDE SEQUENCE</scope>
    <source>
        <strain evidence="2">RBIC_L_NR</strain>
    </source>
</reference>
<dbReference type="EMBL" id="JANEYF010003814">
    <property type="protein sequence ID" value="KAJ8933758.1"/>
    <property type="molecule type" value="Genomic_DNA"/>
</dbReference>
<protein>
    <recommendedName>
        <fullName evidence="4">Solute carrier family 35 member F6</fullName>
    </recommendedName>
</protein>
<evidence type="ECO:0000313" key="2">
    <source>
        <dbReference type="EMBL" id="KAJ8933758.1"/>
    </source>
</evidence>
<evidence type="ECO:0008006" key="4">
    <source>
        <dbReference type="Google" id="ProtNLM"/>
    </source>
</evidence>
<feature type="transmembrane region" description="Helical" evidence="1">
    <location>
        <begin position="74"/>
        <end position="94"/>
    </location>
</feature>
<comment type="caution">
    <text evidence="2">The sequence shown here is derived from an EMBL/GenBank/DDBJ whole genome shotgun (WGS) entry which is preliminary data.</text>
</comment>
<name>A0AAV8X548_9CUCU</name>